<proteinExistence type="predicted"/>
<evidence type="ECO:0000313" key="2">
    <source>
        <dbReference type="EMBL" id="KAK4352948.1"/>
    </source>
</evidence>
<keyword evidence="3" id="KW-1185">Reference proteome</keyword>
<feature type="compositionally biased region" description="Polar residues" evidence="1">
    <location>
        <begin position="7"/>
        <end position="16"/>
    </location>
</feature>
<dbReference type="Proteomes" id="UP001291623">
    <property type="component" value="Unassembled WGS sequence"/>
</dbReference>
<sequence length="170" mass="18397">MDCPHSEFQSSISNLPITRRSKKGEGCQGEVEISGDPKITAKGSPTIGRGGVENNNLHQEKGKGAKHDANGKNDTTQNSSSPSDYPHHSTNRYPKATNLLVGDDTTQSMSHSKIQSEVDSGDPTYTRPSISSPGRIERAEQGLVNYINTIWSATLLQAQPNLSYLAMTLE</sequence>
<feature type="compositionally biased region" description="Polar residues" evidence="1">
    <location>
        <begin position="104"/>
        <end position="118"/>
    </location>
</feature>
<feature type="compositionally biased region" description="Basic and acidic residues" evidence="1">
    <location>
        <begin position="58"/>
        <end position="71"/>
    </location>
</feature>
<feature type="region of interest" description="Disordered" evidence="1">
    <location>
        <begin position="1"/>
        <end position="134"/>
    </location>
</feature>
<accession>A0AAE1RJP9</accession>
<evidence type="ECO:0000256" key="1">
    <source>
        <dbReference type="SAM" id="MobiDB-lite"/>
    </source>
</evidence>
<name>A0AAE1RJP9_9SOLA</name>
<gene>
    <name evidence="2" type="ORF">RND71_028466</name>
</gene>
<dbReference type="EMBL" id="JAVYJV010000015">
    <property type="protein sequence ID" value="KAK4352948.1"/>
    <property type="molecule type" value="Genomic_DNA"/>
</dbReference>
<organism evidence="2 3">
    <name type="scientific">Anisodus tanguticus</name>
    <dbReference type="NCBI Taxonomy" id="243964"/>
    <lineage>
        <taxon>Eukaryota</taxon>
        <taxon>Viridiplantae</taxon>
        <taxon>Streptophyta</taxon>
        <taxon>Embryophyta</taxon>
        <taxon>Tracheophyta</taxon>
        <taxon>Spermatophyta</taxon>
        <taxon>Magnoliopsida</taxon>
        <taxon>eudicotyledons</taxon>
        <taxon>Gunneridae</taxon>
        <taxon>Pentapetalae</taxon>
        <taxon>asterids</taxon>
        <taxon>lamiids</taxon>
        <taxon>Solanales</taxon>
        <taxon>Solanaceae</taxon>
        <taxon>Solanoideae</taxon>
        <taxon>Hyoscyameae</taxon>
        <taxon>Anisodus</taxon>
    </lineage>
</organism>
<comment type="caution">
    <text evidence="2">The sequence shown here is derived from an EMBL/GenBank/DDBJ whole genome shotgun (WGS) entry which is preliminary data.</text>
</comment>
<evidence type="ECO:0000313" key="3">
    <source>
        <dbReference type="Proteomes" id="UP001291623"/>
    </source>
</evidence>
<dbReference type="AlphaFoldDB" id="A0AAE1RJP9"/>
<protein>
    <submittedName>
        <fullName evidence="2">Uncharacterized protein</fullName>
    </submittedName>
</protein>
<reference evidence="2" key="1">
    <citation type="submission" date="2023-12" db="EMBL/GenBank/DDBJ databases">
        <title>Genome assembly of Anisodus tanguticus.</title>
        <authorList>
            <person name="Wang Y.-J."/>
        </authorList>
    </citation>
    <scope>NUCLEOTIDE SEQUENCE</scope>
    <source>
        <strain evidence="2">KB-2021</strain>
        <tissue evidence="2">Leaf</tissue>
    </source>
</reference>
<feature type="compositionally biased region" description="Polar residues" evidence="1">
    <location>
        <begin position="72"/>
        <end position="83"/>
    </location>
</feature>